<dbReference type="PATRIC" id="fig|1082933.3.peg.4834"/>
<keyword evidence="4" id="KW-1185">Reference proteome</keyword>
<dbReference type="RefSeq" id="WP_006204714.1">
    <property type="nucleotide sequence ID" value="NZ_AGSN01000174.1"/>
</dbReference>
<feature type="transmembrane region" description="Helical" evidence="2">
    <location>
        <begin position="90"/>
        <end position="110"/>
    </location>
</feature>
<feature type="transmembrane region" description="Helical" evidence="2">
    <location>
        <begin position="25"/>
        <end position="45"/>
    </location>
</feature>
<evidence type="ECO:0000256" key="1">
    <source>
        <dbReference type="SAM" id="MobiDB-lite"/>
    </source>
</evidence>
<accession>G6YG77</accession>
<keyword evidence="2" id="KW-0472">Membrane</keyword>
<evidence type="ECO:0000313" key="4">
    <source>
        <dbReference type="Proteomes" id="UP000002949"/>
    </source>
</evidence>
<evidence type="ECO:0000256" key="2">
    <source>
        <dbReference type="SAM" id="Phobius"/>
    </source>
</evidence>
<name>G6YG77_9HYPH</name>
<organism evidence="3 4">
    <name type="scientific">Mesorhizobium amorphae CCNWGS0123</name>
    <dbReference type="NCBI Taxonomy" id="1082933"/>
    <lineage>
        <taxon>Bacteria</taxon>
        <taxon>Pseudomonadati</taxon>
        <taxon>Pseudomonadota</taxon>
        <taxon>Alphaproteobacteria</taxon>
        <taxon>Hyphomicrobiales</taxon>
        <taxon>Phyllobacteriaceae</taxon>
        <taxon>Mesorhizobium</taxon>
    </lineage>
</organism>
<keyword evidence="2" id="KW-0812">Transmembrane</keyword>
<dbReference type="EMBL" id="AGSN01000174">
    <property type="protein sequence ID" value="EHH09258.1"/>
    <property type="molecule type" value="Genomic_DNA"/>
</dbReference>
<feature type="transmembrane region" description="Helical" evidence="2">
    <location>
        <begin position="116"/>
        <end position="136"/>
    </location>
</feature>
<keyword evidence="2" id="KW-1133">Transmembrane helix</keyword>
<evidence type="ECO:0000313" key="3">
    <source>
        <dbReference type="EMBL" id="EHH09258.1"/>
    </source>
</evidence>
<proteinExistence type="predicted"/>
<gene>
    <name evidence="3" type="ORF">MEA186_24927</name>
</gene>
<feature type="transmembrane region" description="Helical" evidence="2">
    <location>
        <begin position="65"/>
        <end position="83"/>
    </location>
</feature>
<dbReference type="OrthoDB" id="8456176at2"/>
<dbReference type="AlphaFoldDB" id="G6YG77"/>
<protein>
    <recommendedName>
        <fullName evidence="5">Transmembrane protein</fullName>
    </recommendedName>
</protein>
<dbReference type="KEGG" id="mamo:A6B35_33105"/>
<reference evidence="3 4" key="1">
    <citation type="journal article" date="2012" name="J. Bacteriol.">
        <title>Draft Genome Sequence of Plant Growth-Promoting Rhizobium Mesorhizobium amorphae, Isolated from Zinc-Lead Mine Tailings.</title>
        <authorList>
            <person name="Hao X."/>
            <person name="Lin Y."/>
            <person name="Johnstone L."/>
            <person name="Baltrus D.A."/>
            <person name="Miller S.J."/>
            <person name="Wei G."/>
            <person name="Rensing C."/>
        </authorList>
    </citation>
    <scope>NUCLEOTIDE SEQUENCE [LARGE SCALE GENOMIC DNA]</scope>
    <source>
        <strain evidence="3 4">CCNWGS0123</strain>
    </source>
</reference>
<evidence type="ECO:0008006" key="5">
    <source>
        <dbReference type="Google" id="ProtNLM"/>
    </source>
</evidence>
<sequence>MSEQSGWSYLIAELKDRAVGPTKHVAFWGFFILGALGFGGFGIWFEIWRLFAGQTGGSANGVHTAMFTYFTALAGSSALHLILVDAEKPLRVFAMFCAAVFVVLAVWQSMMKPTDAFWAFGGVTLGSLLAVAMWWLTSGQDDALKDNIKPDSAVGGDTSKQPHGDLGGFKS</sequence>
<feature type="region of interest" description="Disordered" evidence="1">
    <location>
        <begin position="147"/>
        <end position="171"/>
    </location>
</feature>
<dbReference type="Proteomes" id="UP000002949">
    <property type="component" value="Unassembled WGS sequence"/>
</dbReference>